<dbReference type="EMBL" id="QRCT01000012">
    <property type="protein sequence ID" value="RDU24490.1"/>
    <property type="molecule type" value="Genomic_DNA"/>
</dbReference>
<keyword evidence="1" id="KW-0378">Hydrolase</keyword>
<dbReference type="InterPro" id="IPR052016">
    <property type="entry name" value="Bact_Sigma-Reg"/>
</dbReference>
<feature type="transmembrane region" description="Helical" evidence="2">
    <location>
        <begin position="42"/>
        <end position="59"/>
    </location>
</feature>
<dbReference type="RefSeq" id="WP_115480723.1">
    <property type="nucleotide sequence ID" value="NZ_QRCT01000012.1"/>
</dbReference>
<dbReference type="InterPro" id="IPR001932">
    <property type="entry name" value="PPM-type_phosphatase-like_dom"/>
</dbReference>
<gene>
    <name evidence="4" type="ORF">DWV06_03175</name>
</gene>
<dbReference type="GO" id="GO:0016791">
    <property type="term" value="F:phosphatase activity"/>
    <property type="evidence" value="ECO:0007669"/>
    <property type="project" value="TreeGrafter"/>
</dbReference>
<feature type="transmembrane region" description="Helical" evidence="2">
    <location>
        <begin position="93"/>
        <end position="111"/>
    </location>
</feature>
<feature type="domain" description="PPM-type phosphatase" evidence="3">
    <location>
        <begin position="398"/>
        <end position="609"/>
    </location>
</feature>
<keyword evidence="2" id="KW-0812">Transmembrane</keyword>
<keyword evidence="2" id="KW-0472">Membrane</keyword>
<feature type="transmembrane region" description="Helical" evidence="2">
    <location>
        <begin position="123"/>
        <end position="144"/>
    </location>
</feature>
<protein>
    <submittedName>
        <fullName evidence="4">Stage II sporulation protein E</fullName>
    </submittedName>
</protein>
<evidence type="ECO:0000313" key="5">
    <source>
        <dbReference type="Proteomes" id="UP000255036"/>
    </source>
</evidence>
<dbReference type="Gene3D" id="3.60.40.10">
    <property type="entry name" value="PPM-type phosphatase domain"/>
    <property type="match status" value="1"/>
</dbReference>
<evidence type="ECO:0000256" key="2">
    <source>
        <dbReference type="SAM" id="Phobius"/>
    </source>
</evidence>
<dbReference type="Proteomes" id="UP000255036">
    <property type="component" value="Unassembled WGS sequence"/>
</dbReference>
<evidence type="ECO:0000313" key="4">
    <source>
        <dbReference type="EMBL" id="RDU24490.1"/>
    </source>
</evidence>
<keyword evidence="5" id="KW-1185">Reference proteome</keyword>
<evidence type="ECO:0000259" key="3">
    <source>
        <dbReference type="SMART" id="SM00331"/>
    </source>
</evidence>
<dbReference type="InterPro" id="IPR045768">
    <property type="entry name" value="SpoIIE_N"/>
</dbReference>
<comment type="caution">
    <text evidence="4">The sequence shown here is derived from an EMBL/GenBank/DDBJ whole genome shotgun (WGS) entry which is preliminary data.</text>
</comment>
<dbReference type="Pfam" id="PF19732">
    <property type="entry name" value="SpoIIE_N"/>
    <property type="match status" value="1"/>
</dbReference>
<dbReference type="InterPro" id="IPR036457">
    <property type="entry name" value="PPM-type-like_dom_sf"/>
</dbReference>
<evidence type="ECO:0000256" key="1">
    <source>
        <dbReference type="ARBA" id="ARBA00022801"/>
    </source>
</evidence>
<organism evidence="4 5">
    <name type="scientific">Anaerosacchariphilus polymeriproducens</name>
    <dbReference type="NCBI Taxonomy" id="1812858"/>
    <lineage>
        <taxon>Bacteria</taxon>
        <taxon>Bacillati</taxon>
        <taxon>Bacillota</taxon>
        <taxon>Clostridia</taxon>
        <taxon>Lachnospirales</taxon>
        <taxon>Lachnospiraceae</taxon>
        <taxon>Anaerosacchariphilus</taxon>
    </lineage>
</organism>
<name>A0A371AYD5_9FIRM</name>
<sequence>MKKGSRKKLIICLIGGIIGNIPVAGCYPLGLAYFIAVYMEQINRSMILPITLLGMSICLQPIEVIKYGLCMIVTMILVGLIEEIDKTCSRFVGAAIGGISISVLAFAGNLLQENPIFPTRGILEGIFVFCFAILLGRLLQWVVFSKQENMLELLSENQNREKLRRYADSYFKLSKTISTEAKYKQRLTNDDIHVMFEELAGKVCHNCNQCALCWEKNYQSTYQRTFELLEQLEQYGRGCKEKLKLKLGEYCICQDVFIEEAIRIFEQAKLNMSWYNRLIENREIIAKQLSETAEMMLYCSRGNKDITQQENLLVQQIKRRLASRYIQVKEISIMETDQKRREIHLTASSKRGICIPVKDIADEISDICQLGLVPSLNSKTILNKTYTAFVFEEEPKYYVVQGVARRVKDGEQISGDNFSFIDVRLGESVMSLSDGMGSGTRACKESETVIELLEKLLDAGFEKETAIQMINSAMVLQGDDGSFSTVDLSAVNLYSGVCEFLKIGASTTFIRRRNCVEAIQSTNLPIGIFHQIEVEKTLKKLYGGEYIIMVSDGVIEAIPRKEREMVMKDIIVNSNANHPKEIAEMMIEQVLEYSEQKILDDMTVLVCGIWEKV</sequence>
<accession>A0A371AYD5</accession>
<dbReference type="Pfam" id="PF07228">
    <property type="entry name" value="SpoIIE"/>
    <property type="match status" value="1"/>
</dbReference>
<keyword evidence="2" id="KW-1133">Transmembrane helix</keyword>
<dbReference type="PANTHER" id="PTHR43156:SF2">
    <property type="entry name" value="STAGE II SPORULATION PROTEIN E"/>
    <property type="match status" value="1"/>
</dbReference>
<reference evidence="4 5" key="1">
    <citation type="submission" date="2018-07" db="EMBL/GenBank/DDBJ databases">
        <title>Anaerosacharophilus polymeroproducens gen. nov. sp. nov., an anaerobic bacterium isolated from salt field.</title>
        <authorList>
            <person name="Kim W."/>
            <person name="Yang S.-H."/>
            <person name="Oh J."/>
            <person name="Lee J.-H."/>
            <person name="Kwon K.K."/>
        </authorList>
    </citation>
    <scope>NUCLEOTIDE SEQUENCE [LARGE SCALE GENOMIC DNA]</scope>
    <source>
        <strain evidence="4 5">MCWD5</strain>
    </source>
</reference>
<dbReference type="SUPFAM" id="SSF81606">
    <property type="entry name" value="PP2C-like"/>
    <property type="match status" value="1"/>
</dbReference>
<feature type="transmembrane region" description="Helical" evidence="2">
    <location>
        <begin position="9"/>
        <end position="36"/>
    </location>
</feature>
<feature type="transmembrane region" description="Helical" evidence="2">
    <location>
        <begin position="64"/>
        <end position="81"/>
    </location>
</feature>
<proteinExistence type="predicted"/>
<dbReference type="OrthoDB" id="9763774at2"/>
<dbReference type="AlphaFoldDB" id="A0A371AYD5"/>
<dbReference type="SMART" id="SM00331">
    <property type="entry name" value="PP2C_SIG"/>
    <property type="match status" value="1"/>
</dbReference>
<dbReference type="PANTHER" id="PTHR43156">
    <property type="entry name" value="STAGE II SPORULATION PROTEIN E-RELATED"/>
    <property type="match status" value="1"/>
</dbReference>